<protein>
    <recommendedName>
        <fullName evidence="3">Big-1 domain-containing protein</fullName>
    </recommendedName>
</protein>
<reference evidence="4 5" key="1">
    <citation type="submission" date="2017-09" db="EMBL/GenBank/DDBJ databases">
        <title>Depth-based differentiation of microbial function through sediment-hosted aquifers and enrichment of novel symbionts in the deep terrestrial subsurface.</title>
        <authorList>
            <person name="Probst A.J."/>
            <person name="Ladd B."/>
            <person name="Jarett J.K."/>
            <person name="Geller-Mcgrath D.E."/>
            <person name="Sieber C.M."/>
            <person name="Emerson J.B."/>
            <person name="Anantharaman K."/>
            <person name="Thomas B.C."/>
            <person name="Malmstrom R."/>
            <person name="Stieglmeier M."/>
            <person name="Klingl A."/>
            <person name="Woyke T."/>
            <person name="Ryan C.M."/>
            <person name="Banfield J.F."/>
        </authorList>
    </citation>
    <scope>NUCLEOTIDE SEQUENCE [LARGE SCALE GENOMIC DNA]</scope>
    <source>
        <strain evidence="4">CG23_combo_of_CG06-09_8_20_14_all_34_8</strain>
    </source>
</reference>
<keyword evidence="2" id="KW-1133">Transmembrane helix</keyword>
<comment type="similarity">
    <text evidence="1">Belongs to the intimin/invasin family.</text>
</comment>
<dbReference type="AlphaFoldDB" id="A0A2H0B719"/>
<evidence type="ECO:0000259" key="3">
    <source>
        <dbReference type="PROSITE" id="PS51127"/>
    </source>
</evidence>
<dbReference type="InterPro" id="IPR038662">
    <property type="entry name" value="ATP_synth_F0_csu_sf"/>
</dbReference>
<feature type="domain" description="Big-1" evidence="3">
    <location>
        <begin position="148"/>
        <end position="244"/>
    </location>
</feature>
<dbReference type="PROSITE" id="PS51127">
    <property type="entry name" value="BIG1"/>
    <property type="match status" value="1"/>
</dbReference>
<feature type="transmembrane region" description="Helical" evidence="2">
    <location>
        <begin position="597"/>
        <end position="619"/>
    </location>
</feature>
<feature type="transmembrane region" description="Helical" evidence="2">
    <location>
        <begin position="640"/>
        <end position="662"/>
    </location>
</feature>
<name>A0A2H0B719_9BACT</name>
<dbReference type="Gene3D" id="1.20.20.10">
    <property type="entry name" value="F1F0 ATP synthase subunit C"/>
    <property type="match status" value="1"/>
</dbReference>
<comment type="caution">
    <text evidence="4">The sequence shown here is derived from an EMBL/GenBank/DDBJ whole genome shotgun (WGS) entry which is preliminary data.</text>
</comment>
<dbReference type="SUPFAM" id="SSF81333">
    <property type="entry name" value="F1F0 ATP synthase subunit C"/>
    <property type="match status" value="1"/>
</dbReference>
<proteinExistence type="inferred from homology"/>
<dbReference type="Proteomes" id="UP000229459">
    <property type="component" value="Unassembled WGS sequence"/>
</dbReference>
<dbReference type="InterPro" id="IPR003344">
    <property type="entry name" value="Big_1_dom"/>
</dbReference>
<gene>
    <name evidence="4" type="ORF">COX08_01025</name>
</gene>
<dbReference type="InterPro" id="IPR013783">
    <property type="entry name" value="Ig-like_fold"/>
</dbReference>
<dbReference type="CDD" id="cd18121">
    <property type="entry name" value="ATP-synt_Fo_c"/>
    <property type="match status" value="1"/>
</dbReference>
<organism evidence="4 5">
    <name type="scientific">Candidatus Beckwithbacteria bacterium CG23_combo_of_CG06-09_8_20_14_all_34_8</name>
    <dbReference type="NCBI Taxonomy" id="1974497"/>
    <lineage>
        <taxon>Bacteria</taxon>
        <taxon>Candidatus Beckwithiibacteriota</taxon>
    </lineage>
</organism>
<dbReference type="SMART" id="SM00634">
    <property type="entry name" value="BID_1"/>
    <property type="match status" value="1"/>
</dbReference>
<feature type="transmembrane region" description="Helical" evidence="2">
    <location>
        <begin position="7"/>
        <end position="28"/>
    </location>
</feature>
<dbReference type="InterPro" id="IPR000454">
    <property type="entry name" value="ATP_synth_F0_csu"/>
</dbReference>
<dbReference type="Pfam" id="PF02369">
    <property type="entry name" value="Big_1"/>
    <property type="match status" value="1"/>
</dbReference>
<dbReference type="GO" id="GO:0045259">
    <property type="term" value="C:proton-transporting ATP synthase complex"/>
    <property type="evidence" value="ECO:0007669"/>
    <property type="project" value="InterPro"/>
</dbReference>
<evidence type="ECO:0000313" key="5">
    <source>
        <dbReference type="Proteomes" id="UP000229459"/>
    </source>
</evidence>
<dbReference type="InterPro" id="IPR035921">
    <property type="entry name" value="F/V-ATP_Csub_sf"/>
</dbReference>
<sequence length="663" mass="68088">MNFVSTIVLRFLQILLIIYLTVISNLFLVHHPVYAVDPASFTFSDFTVGGSKRAGIPFFITITALDSSYLTEDTFDSYAVLSDDTGTISPTQTGNFINGVWSGVVYITQAQVDNHIYATYHAGGGSYITGTSTVFTVAADNRMQYLSIISGNNQSGPVYTQLGNSLVVKVTDPYDNPISGQTVNFAITSYPVLSTGQLLSSTSGSSDANGRVSSALTLGKKAGTYVVTANVSSGNMDRAMFYETAVAGPTISIDVLPKMAVLPTGTGQQFEAKGYDFYRNEKTLGTITWAIVNGGGSIDATGIFSTGQTTGNYQNTVKATADGVSGFATTNIVVGGQVEVASAGASPSSSPGSGNTTVSEINQVVVDPDFIQALSGATIPITATAVDASGSVVSGVAYTFEISGDLGTLVSQTPNTVLLTASENGVGAITVTATQGNVTKVAKIVGSVGTGLNRRLVIEPIESPQQVGEPFLISIAAKDQFNNFITDYTGPLALADTTGTIDPATASPSATGVWYVQGIVSLAHDQVAITVAGDGMIGISNIFRVEGKPLKEDIKPGGGAGEGSGLAGVKGASIAAQIEKFLKENNITGSGGIGVKYLGAGLAAGIGILGASVGGGIMASRGMEALGRNPFAKGKLKMNLYMGLFVFLAVGAFALTAAIFILK</sequence>
<evidence type="ECO:0000256" key="1">
    <source>
        <dbReference type="ARBA" id="ARBA00010116"/>
    </source>
</evidence>
<dbReference type="Gene3D" id="2.60.40.10">
    <property type="entry name" value="Immunoglobulins"/>
    <property type="match status" value="2"/>
</dbReference>
<keyword evidence="2" id="KW-0472">Membrane</keyword>
<dbReference type="EMBL" id="PCSR01000022">
    <property type="protein sequence ID" value="PIP53429.1"/>
    <property type="molecule type" value="Genomic_DNA"/>
</dbReference>
<dbReference type="GO" id="GO:0015986">
    <property type="term" value="P:proton motive force-driven ATP synthesis"/>
    <property type="evidence" value="ECO:0007669"/>
    <property type="project" value="InterPro"/>
</dbReference>
<dbReference type="PRINTS" id="PR00124">
    <property type="entry name" value="ATPASEC"/>
</dbReference>
<evidence type="ECO:0000256" key="2">
    <source>
        <dbReference type="SAM" id="Phobius"/>
    </source>
</evidence>
<accession>A0A2H0B719</accession>
<evidence type="ECO:0000313" key="4">
    <source>
        <dbReference type="EMBL" id="PIP53429.1"/>
    </source>
</evidence>
<dbReference type="GO" id="GO:0015078">
    <property type="term" value="F:proton transmembrane transporter activity"/>
    <property type="evidence" value="ECO:0007669"/>
    <property type="project" value="InterPro"/>
</dbReference>
<dbReference type="InterPro" id="IPR008964">
    <property type="entry name" value="Invasin/intimin_cell_adhesion"/>
</dbReference>
<keyword evidence="2" id="KW-0812">Transmembrane</keyword>
<dbReference type="SUPFAM" id="SSF49373">
    <property type="entry name" value="Invasin/intimin cell-adhesion fragments"/>
    <property type="match status" value="2"/>
</dbReference>